<evidence type="ECO:0000313" key="12">
    <source>
        <dbReference type="Proteomes" id="UP001162164"/>
    </source>
</evidence>
<evidence type="ECO:0000256" key="4">
    <source>
        <dbReference type="ARBA" id="ARBA00022502"/>
    </source>
</evidence>
<accession>A0ABQ9JUM4</accession>
<evidence type="ECO:0000256" key="10">
    <source>
        <dbReference type="RuleBase" id="RU366056"/>
    </source>
</evidence>
<comment type="function">
    <text evidence="10">Stabilizing subunit of the glycosylphosphatidylinositol-mannosyltransferase I complex which catalyzes the transfer of the first mannose, via an alpha-1,4 bond from a dolichol-phosphate-mannose (Dol-P-Man) to the glucosaminyl acyl phosphatidylinositol (GlcN-(acyl)PI) intermediate to generate alpha-D-Man-(1-&gt;4)-alpha-D-GlcN-(1-&gt;6)-(1-radyl,2-acyl-sn-glycero-3-phospho)-2-acyl-inositol and participates in the sixth step of the glycosylphosphatidylinositol-anchor biosynthesis. Probably acts by stabilizing the mannosyltransferase PIGM.</text>
</comment>
<feature type="signal peptide" evidence="10">
    <location>
        <begin position="1"/>
        <end position="21"/>
    </location>
</feature>
<proteinExistence type="inferred from homology"/>
<dbReference type="EMBL" id="JAPWTJ010000217">
    <property type="protein sequence ID" value="KAJ8980975.1"/>
    <property type="molecule type" value="Genomic_DNA"/>
</dbReference>
<comment type="subcellular location">
    <subcellularLocation>
        <location evidence="1 10">Endoplasmic reticulum membrane</location>
        <topology evidence="1 10">Single-pass membrane protein</topology>
    </subcellularLocation>
</comment>
<evidence type="ECO:0000256" key="5">
    <source>
        <dbReference type="ARBA" id="ARBA00022692"/>
    </source>
</evidence>
<comment type="similarity">
    <text evidence="3 10">Belongs to the PIGX family.</text>
</comment>
<evidence type="ECO:0000256" key="7">
    <source>
        <dbReference type="ARBA" id="ARBA00022989"/>
    </source>
</evidence>
<evidence type="ECO:0000256" key="2">
    <source>
        <dbReference type="ARBA" id="ARBA00004687"/>
    </source>
</evidence>
<protein>
    <recommendedName>
        <fullName evidence="10">Phosphatidylinositol-glycan biosynthesis class X protein</fullName>
    </recommendedName>
</protein>
<evidence type="ECO:0000256" key="6">
    <source>
        <dbReference type="ARBA" id="ARBA00022824"/>
    </source>
</evidence>
<keyword evidence="4 10" id="KW-0337">GPI-anchor biosynthesis</keyword>
<comment type="caution">
    <text evidence="11">The sequence shown here is derived from an EMBL/GenBank/DDBJ whole genome shotgun (WGS) entry which is preliminary data.</text>
</comment>
<gene>
    <name evidence="11" type="ORF">NQ317_013429</name>
</gene>
<dbReference type="InterPro" id="IPR013233">
    <property type="entry name" value="PIG-X/PBN1"/>
</dbReference>
<reference evidence="11" key="1">
    <citation type="journal article" date="2023" name="Insect Mol. Biol.">
        <title>Genome sequencing provides insights into the evolution of gene families encoding plant cell wall-degrading enzymes in longhorned beetles.</title>
        <authorList>
            <person name="Shin N.R."/>
            <person name="Okamura Y."/>
            <person name="Kirsch R."/>
            <person name="Pauchet Y."/>
        </authorList>
    </citation>
    <scope>NUCLEOTIDE SEQUENCE</scope>
    <source>
        <strain evidence="11">MMC_N1</strain>
    </source>
</reference>
<keyword evidence="6 10" id="KW-0256">Endoplasmic reticulum</keyword>
<dbReference type="InterPro" id="IPR040039">
    <property type="entry name" value="PIGX"/>
</dbReference>
<keyword evidence="10" id="KW-0732">Signal</keyword>
<evidence type="ECO:0000256" key="9">
    <source>
        <dbReference type="ARBA" id="ARBA00023180"/>
    </source>
</evidence>
<keyword evidence="7 10" id="KW-1133">Transmembrane helix</keyword>
<feature type="transmembrane region" description="Helical" evidence="10">
    <location>
        <begin position="210"/>
        <end position="232"/>
    </location>
</feature>
<evidence type="ECO:0000256" key="3">
    <source>
        <dbReference type="ARBA" id="ARBA00010345"/>
    </source>
</evidence>
<keyword evidence="12" id="KW-1185">Reference proteome</keyword>
<sequence>MITSVFIVLIVIFMQSSCINSDTECLKLDVSITQKVENEGFHRGSVAIRNSASTKRTMDPYTGCKLVLRLYISAGMYVNPDEVAELSRTRKLLIYIDGSIDVELPAHEATGHTVYVYLNNTAIGRVSVNLPVHLRYQRSHITGDLAKYLWKSPACWFGALTACLEYGKGLKVEAPCDETAKSICIWKNLTYQSLFDEVELFIPVGDLDDYPLVSIVTLLLGCAGCIYILSILSGMPL</sequence>
<name>A0ABQ9JUM4_9CUCU</name>
<feature type="chain" id="PRO_5045013402" description="Phosphatidylinositol-glycan biosynthesis class X protein" evidence="10">
    <location>
        <begin position="22"/>
        <end position="237"/>
    </location>
</feature>
<keyword evidence="5 10" id="KW-0812">Transmembrane</keyword>
<evidence type="ECO:0000256" key="1">
    <source>
        <dbReference type="ARBA" id="ARBA00004389"/>
    </source>
</evidence>
<dbReference type="Proteomes" id="UP001162164">
    <property type="component" value="Unassembled WGS sequence"/>
</dbReference>
<evidence type="ECO:0000256" key="8">
    <source>
        <dbReference type="ARBA" id="ARBA00023136"/>
    </source>
</evidence>
<keyword evidence="9" id="KW-0325">Glycoprotein</keyword>
<organism evidence="11 12">
    <name type="scientific">Molorchus minor</name>
    <dbReference type="NCBI Taxonomy" id="1323400"/>
    <lineage>
        <taxon>Eukaryota</taxon>
        <taxon>Metazoa</taxon>
        <taxon>Ecdysozoa</taxon>
        <taxon>Arthropoda</taxon>
        <taxon>Hexapoda</taxon>
        <taxon>Insecta</taxon>
        <taxon>Pterygota</taxon>
        <taxon>Neoptera</taxon>
        <taxon>Endopterygota</taxon>
        <taxon>Coleoptera</taxon>
        <taxon>Polyphaga</taxon>
        <taxon>Cucujiformia</taxon>
        <taxon>Chrysomeloidea</taxon>
        <taxon>Cerambycidae</taxon>
        <taxon>Lamiinae</taxon>
        <taxon>Monochamini</taxon>
        <taxon>Molorchus</taxon>
    </lineage>
</organism>
<dbReference type="PANTHER" id="PTHR28650">
    <property type="entry name" value="PHOSPHATIDYLINOSITOL-GLYCAN BIOSYNTHESIS CLASS X PROTEIN"/>
    <property type="match status" value="1"/>
</dbReference>
<evidence type="ECO:0000313" key="11">
    <source>
        <dbReference type="EMBL" id="KAJ8980975.1"/>
    </source>
</evidence>
<dbReference type="SMART" id="SM00780">
    <property type="entry name" value="PIG-X"/>
    <property type="match status" value="1"/>
</dbReference>
<dbReference type="Pfam" id="PF08320">
    <property type="entry name" value="PIG-X"/>
    <property type="match status" value="1"/>
</dbReference>
<keyword evidence="8 10" id="KW-0472">Membrane</keyword>
<dbReference type="PANTHER" id="PTHR28650:SF1">
    <property type="entry name" value="PHOSPHATIDYLINOSITOL-GLYCAN BIOSYNTHESIS CLASS X PROTEIN"/>
    <property type="match status" value="1"/>
</dbReference>
<comment type="pathway">
    <text evidence="2 10">Glycolipid biosynthesis; glycosylphosphatidylinositol-anchor biosynthesis.</text>
</comment>